<protein>
    <submittedName>
        <fullName evidence="1">Uncharacterized protein</fullName>
    </submittedName>
</protein>
<gene>
    <name evidence="1" type="ORF">VNO78_14154</name>
</gene>
<evidence type="ECO:0000313" key="2">
    <source>
        <dbReference type="Proteomes" id="UP001386955"/>
    </source>
</evidence>
<dbReference type="EMBL" id="JAYMYS010000003">
    <property type="protein sequence ID" value="KAK7402134.1"/>
    <property type="molecule type" value="Genomic_DNA"/>
</dbReference>
<name>A0AAN9SPU7_PSOTE</name>
<evidence type="ECO:0000313" key="1">
    <source>
        <dbReference type="EMBL" id="KAK7402134.1"/>
    </source>
</evidence>
<accession>A0AAN9SPU7</accession>
<organism evidence="1 2">
    <name type="scientific">Psophocarpus tetragonolobus</name>
    <name type="common">Winged bean</name>
    <name type="synonym">Dolichos tetragonolobus</name>
    <dbReference type="NCBI Taxonomy" id="3891"/>
    <lineage>
        <taxon>Eukaryota</taxon>
        <taxon>Viridiplantae</taxon>
        <taxon>Streptophyta</taxon>
        <taxon>Embryophyta</taxon>
        <taxon>Tracheophyta</taxon>
        <taxon>Spermatophyta</taxon>
        <taxon>Magnoliopsida</taxon>
        <taxon>eudicotyledons</taxon>
        <taxon>Gunneridae</taxon>
        <taxon>Pentapetalae</taxon>
        <taxon>rosids</taxon>
        <taxon>fabids</taxon>
        <taxon>Fabales</taxon>
        <taxon>Fabaceae</taxon>
        <taxon>Papilionoideae</taxon>
        <taxon>50 kb inversion clade</taxon>
        <taxon>NPAAA clade</taxon>
        <taxon>indigoferoid/millettioid clade</taxon>
        <taxon>Phaseoleae</taxon>
        <taxon>Psophocarpus</taxon>
    </lineage>
</organism>
<keyword evidence="2" id="KW-1185">Reference proteome</keyword>
<reference evidence="1 2" key="1">
    <citation type="submission" date="2024-01" db="EMBL/GenBank/DDBJ databases">
        <title>The genomes of 5 underutilized Papilionoideae crops provide insights into root nodulation and disease resistanc.</title>
        <authorList>
            <person name="Jiang F."/>
        </authorList>
    </citation>
    <scope>NUCLEOTIDE SEQUENCE [LARGE SCALE GENOMIC DNA]</scope>
    <source>
        <strain evidence="1">DUOXIRENSHENG_FW03</strain>
        <tissue evidence="1">Leaves</tissue>
    </source>
</reference>
<dbReference type="AlphaFoldDB" id="A0AAN9SPU7"/>
<dbReference type="Proteomes" id="UP001386955">
    <property type="component" value="Unassembled WGS sequence"/>
</dbReference>
<comment type="caution">
    <text evidence="1">The sequence shown here is derived from an EMBL/GenBank/DDBJ whole genome shotgun (WGS) entry which is preliminary data.</text>
</comment>
<sequence>MAYLDVFLTFLVHNSKLLLRLLSRLTQICSVLFFSQLCKPINEGFPLFNVHCLLLQSCCICIQYVCQNLCPLFLIRESVCCRGRNSQSVFSD</sequence>
<proteinExistence type="predicted"/>